<feature type="transmembrane region" description="Helical" evidence="11">
    <location>
        <begin position="97"/>
        <end position="126"/>
    </location>
</feature>
<dbReference type="EMBL" id="SACY01000003">
    <property type="protein sequence ID" value="RVU25030.1"/>
    <property type="molecule type" value="Genomic_DNA"/>
</dbReference>
<feature type="transmembrane region" description="Helical" evidence="11">
    <location>
        <begin position="168"/>
        <end position="194"/>
    </location>
</feature>
<dbReference type="PANTHER" id="PTHR43269:SF2">
    <property type="entry name" value="SODIUM_PROTON ANTIPORTER 1-RELATED"/>
    <property type="match status" value="1"/>
</dbReference>
<keyword evidence="7" id="KW-0406">Ion transport</keyword>
<evidence type="ECO:0000259" key="12">
    <source>
        <dbReference type="Pfam" id="PF03600"/>
    </source>
</evidence>
<evidence type="ECO:0000256" key="9">
    <source>
        <dbReference type="ARBA" id="ARBA00023201"/>
    </source>
</evidence>
<evidence type="ECO:0000313" key="13">
    <source>
        <dbReference type="EMBL" id="RVU25030.1"/>
    </source>
</evidence>
<dbReference type="Pfam" id="PF03600">
    <property type="entry name" value="CitMHS"/>
    <property type="match status" value="1"/>
</dbReference>
<sequence>MEILAVIIFILGYLAIALEHPLKLNKTATALVTGVLVWVVIALLKGQSAVDGLSHHLASSAEILFFLLGAMTIVELVDAHQGFRVISKLIKTENPVKLLWISAIATFFLSALLDNLTTSIVMITLLRKLISEKETRMYYAGLVIIAANAGGAWSPIGDVTTTMLWIGGQISAIGIMKALILPSIVSLVLPLLFLSSKVKKMKLGISATEQTLSLSEEKDGNIMLWAGSLSLIAVPIFKTITHLPPYMGILLALGIVWIISEILHAEKDEEEKKPLSVAHALSKIDTSSILFFLGILLAIGALESQGYLEQLAVFLQNTVGNQNIIVILIGIASSIVDNVPLVAATMGMYSITDFPIDHQLWEFIAFCAGTGGSLLIIGSAAGVAVMGMENISFGWYLKKITLIGFLGYLAGALTYLALI</sequence>
<dbReference type="AlphaFoldDB" id="A0A437PS25"/>
<evidence type="ECO:0000256" key="7">
    <source>
        <dbReference type="ARBA" id="ARBA00023065"/>
    </source>
</evidence>
<dbReference type="Proteomes" id="UP000282832">
    <property type="component" value="Unassembled WGS sequence"/>
</dbReference>
<evidence type="ECO:0000256" key="4">
    <source>
        <dbReference type="ARBA" id="ARBA00022692"/>
    </source>
</evidence>
<keyword evidence="8 11" id="KW-0472">Membrane</keyword>
<keyword evidence="4 11" id="KW-0812">Transmembrane</keyword>
<feature type="transmembrane region" description="Helical" evidence="11">
    <location>
        <begin position="27"/>
        <end position="44"/>
    </location>
</feature>
<feature type="transmembrane region" description="Helical" evidence="11">
    <location>
        <begin position="400"/>
        <end position="418"/>
    </location>
</feature>
<accession>A0A437PS25</accession>
<feature type="transmembrane region" description="Helical" evidence="11">
    <location>
        <begin position="246"/>
        <end position="263"/>
    </location>
</feature>
<evidence type="ECO:0000256" key="3">
    <source>
        <dbReference type="ARBA" id="ARBA00022449"/>
    </source>
</evidence>
<dbReference type="GO" id="GO:0015297">
    <property type="term" value="F:antiporter activity"/>
    <property type="evidence" value="ECO:0007669"/>
    <property type="project" value="UniProtKB-KW"/>
</dbReference>
<comment type="subcellular location">
    <subcellularLocation>
        <location evidence="1">Membrane</location>
        <topology evidence="1">Multi-pass membrane protein</topology>
    </subcellularLocation>
</comment>
<dbReference type="RefSeq" id="WP_127804309.1">
    <property type="nucleotide sequence ID" value="NZ_SACY01000003.1"/>
</dbReference>
<feature type="transmembrane region" description="Helical" evidence="11">
    <location>
        <begin position="324"/>
        <end position="351"/>
    </location>
</feature>
<evidence type="ECO:0000256" key="2">
    <source>
        <dbReference type="ARBA" id="ARBA00022448"/>
    </source>
</evidence>
<dbReference type="InterPro" id="IPR045016">
    <property type="entry name" value="NhaD-like"/>
</dbReference>
<keyword evidence="9" id="KW-0739">Sodium transport</keyword>
<evidence type="ECO:0000256" key="1">
    <source>
        <dbReference type="ARBA" id="ARBA00004141"/>
    </source>
</evidence>
<name>A0A437PS25_9BACT</name>
<gene>
    <name evidence="13" type="ORF">EOJ36_08475</name>
</gene>
<keyword evidence="2" id="KW-0813">Transport</keyword>
<keyword evidence="3" id="KW-0050">Antiport</keyword>
<evidence type="ECO:0000256" key="10">
    <source>
        <dbReference type="ARBA" id="ARBA00025753"/>
    </source>
</evidence>
<evidence type="ECO:0000313" key="14">
    <source>
        <dbReference type="Proteomes" id="UP000282832"/>
    </source>
</evidence>
<dbReference type="InterPro" id="IPR004680">
    <property type="entry name" value="Cit_transptr-like_dom"/>
</dbReference>
<dbReference type="PANTHER" id="PTHR43269">
    <property type="entry name" value="SODIUM/PROTON ANTIPORTER 1-RELATED"/>
    <property type="match status" value="1"/>
</dbReference>
<feature type="transmembrane region" description="Helical" evidence="11">
    <location>
        <begin position="138"/>
        <end position="156"/>
    </location>
</feature>
<dbReference type="OrthoDB" id="9772058at2"/>
<evidence type="ECO:0000256" key="8">
    <source>
        <dbReference type="ARBA" id="ARBA00023136"/>
    </source>
</evidence>
<comment type="similarity">
    <text evidence="10">Belongs to the NhaD Na(+)/H(+) (TC 2.A.62) antiporter family.</text>
</comment>
<feature type="transmembrane region" description="Helical" evidence="11">
    <location>
        <begin position="284"/>
        <end position="304"/>
    </location>
</feature>
<feature type="domain" description="Citrate transporter-like" evidence="12">
    <location>
        <begin position="13"/>
        <end position="346"/>
    </location>
</feature>
<dbReference type="GO" id="GO:0006814">
    <property type="term" value="P:sodium ion transport"/>
    <property type="evidence" value="ECO:0007669"/>
    <property type="project" value="UniProtKB-KW"/>
</dbReference>
<dbReference type="GO" id="GO:0016020">
    <property type="term" value="C:membrane"/>
    <property type="evidence" value="ECO:0007669"/>
    <property type="project" value="UniProtKB-SubCell"/>
</dbReference>
<proteinExistence type="inferred from homology"/>
<reference evidence="13 14" key="1">
    <citation type="submission" date="2019-01" db="EMBL/GenBank/DDBJ databases">
        <authorList>
            <person name="Chen W.-M."/>
        </authorList>
    </citation>
    <scope>NUCLEOTIDE SEQUENCE [LARGE SCALE GENOMIC DNA]</scope>
    <source>
        <strain evidence="13 14">FSY-15</strain>
    </source>
</reference>
<feature type="transmembrane region" description="Helical" evidence="11">
    <location>
        <begin position="363"/>
        <end position="388"/>
    </location>
</feature>
<feature type="transmembrane region" description="Helical" evidence="11">
    <location>
        <begin position="56"/>
        <end position="77"/>
    </location>
</feature>
<keyword evidence="14" id="KW-1185">Reference proteome</keyword>
<evidence type="ECO:0000256" key="6">
    <source>
        <dbReference type="ARBA" id="ARBA00023053"/>
    </source>
</evidence>
<protein>
    <submittedName>
        <fullName evidence="13">Sodium:proton antiporter</fullName>
    </submittedName>
</protein>
<evidence type="ECO:0000256" key="5">
    <source>
        <dbReference type="ARBA" id="ARBA00022989"/>
    </source>
</evidence>
<dbReference type="NCBIfam" id="NF038006">
    <property type="entry name" value="NhaD_1"/>
    <property type="match status" value="1"/>
</dbReference>
<keyword evidence="6" id="KW-0915">Sodium</keyword>
<comment type="caution">
    <text evidence="13">The sequence shown here is derived from an EMBL/GenBank/DDBJ whole genome shotgun (WGS) entry which is preliminary data.</text>
</comment>
<organism evidence="13 14">
    <name type="scientific">Sandaracinomonas limnophila</name>
    <dbReference type="NCBI Taxonomy" id="1862386"/>
    <lineage>
        <taxon>Bacteria</taxon>
        <taxon>Pseudomonadati</taxon>
        <taxon>Bacteroidota</taxon>
        <taxon>Cytophagia</taxon>
        <taxon>Cytophagales</taxon>
        <taxon>Flectobacillaceae</taxon>
        <taxon>Sandaracinomonas</taxon>
    </lineage>
</organism>
<keyword evidence="5 11" id="KW-1133">Transmembrane helix</keyword>
<evidence type="ECO:0000256" key="11">
    <source>
        <dbReference type="SAM" id="Phobius"/>
    </source>
</evidence>